<keyword evidence="2" id="KW-1185">Reference proteome</keyword>
<dbReference type="Proteomes" id="UP000608522">
    <property type="component" value="Unassembled WGS sequence"/>
</dbReference>
<reference evidence="2" key="1">
    <citation type="submission" date="2023-07" db="EMBL/GenBank/DDBJ databases">
        <title>Whole genome shotgun sequence of Streptomyces spororaveus NBRC 15456.</title>
        <authorList>
            <person name="Komaki H."/>
            <person name="Tamura T."/>
        </authorList>
    </citation>
    <scope>NUCLEOTIDE SEQUENCE [LARGE SCALE GENOMIC DNA]</scope>
    <source>
        <strain evidence="2">NBRC 15456</strain>
    </source>
</reference>
<evidence type="ECO:0008006" key="3">
    <source>
        <dbReference type="Google" id="ProtNLM"/>
    </source>
</evidence>
<name>A0ABQ3T4X3_9ACTN</name>
<evidence type="ECO:0000313" key="2">
    <source>
        <dbReference type="Proteomes" id="UP000608522"/>
    </source>
</evidence>
<gene>
    <name evidence="1" type="ORF">Sspor_06210</name>
</gene>
<protein>
    <recommendedName>
        <fullName evidence="3">DUF4304 domain-containing protein</fullName>
    </recommendedName>
</protein>
<proteinExistence type="predicted"/>
<comment type="caution">
    <text evidence="1">The sequence shown here is derived from an EMBL/GenBank/DDBJ whole genome shotgun (WGS) entry which is preliminary data.</text>
</comment>
<dbReference type="EMBL" id="BNED01000005">
    <property type="protein sequence ID" value="GHI75060.1"/>
    <property type="molecule type" value="Genomic_DNA"/>
</dbReference>
<evidence type="ECO:0000313" key="1">
    <source>
        <dbReference type="EMBL" id="GHI75060.1"/>
    </source>
</evidence>
<accession>A0ABQ3T4X3</accession>
<dbReference type="RefSeq" id="WP_202197576.1">
    <property type="nucleotide sequence ID" value="NZ_BAAATO010000025.1"/>
</dbReference>
<organism evidence="1 2">
    <name type="scientific">Streptomyces spororaveus</name>
    <dbReference type="NCBI Taxonomy" id="284039"/>
    <lineage>
        <taxon>Bacteria</taxon>
        <taxon>Bacillati</taxon>
        <taxon>Actinomycetota</taxon>
        <taxon>Actinomycetes</taxon>
        <taxon>Kitasatosporales</taxon>
        <taxon>Streptomycetaceae</taxon>
        <taxon>Streptomyces</taxon>
    </lineage>
</organism>
<sequence length="219" mass="24135">MTPLDLLVKQHVAPVMKAAGFKKSGRTFRLTASNGDQAVLGFARHNIDPDAAVFEVGYRIVPAPYWEWIDRHSAIGSARAPIAFGPAVLVGSVIPPTQAAHAPDPAMSFRERWALREDNRLACGEALATVLHEEAVPQIVHLLDRGNLLQECRHPALPVVRLVPLTRVEILLRVDDAPYEEIESLLADVQLASPHDDFITWTRQRLTARNAVQPAATRS</sequence>